<dbReference type="Proteomes" id="UP000828390">
    <property type="component" value="Unassembled WGS sequence"/>
</dbReference>
<dbReference type="Gene3D" id="3.30.420.40">
    <property type="match status" value="1"/>
</dbReference>
<proteinExistence type="predicted"/>
<dbReference type="EMBL" id="JAIWYP010000009">
    <property type="protein sequence ID" value="KAH3775201.1"/>
    <property type="molecule type" value="Genomic_DNA"/>
</dbReference>
<accession>A0A9D4E8K5</accession>
<sequence length="379" mass="42731">MKGVGKLPIHSPGCTYVVADIGGGITDIVLHQKRPDGRLKEMNKGGGCLVGSGHVENSFLQFLVRIFGAPAVREFLDECQIEVIDILKQFEMAKKGMISDQAKLLSIGIPVGLERICRKKNNGEDLSAIVQRSMYRDKVKLADNTLHMDATICREFFNSACLEIAKSIRNVLLDHNAKECTMLILVGGMASSTIVQDIIKQELESKTKIQRIIVPPEPELAVLKGAVMFGHQPRCIFQRVVRYTYGLRKAKLFNPDIHPEDRLVTLHDIDFITDMFCPFISAGSRAPVGFMSYDSLTSIEPFQKIIEIDVYFSTELNPTYVTDKNCWLLGKIEYQVPNPSKEERTIYIEFIFGDTELFINITDRKTASKFKNTFPDIEK</sequence>
<protein>
    <submittedName>
        <fullName evidence="1">Uncharacterized protein</fullName>
    </submittedName>
</protein>
<dbReference type="SUPFAM" id="SSF53067">
    <property type="entry name" value="Actin-like ATPase domain"/>
    <property type="match status" value="1"/>
</dbReference>
<dbReference type="AlphaFoldDB" id="A0A9D4E8K5"/>
<dbReference type="Gene3D" id="3.90.640.10">
    <property type="entry name" value="Actin, Chain A, domain 4"/>
    <property type="match status" value="1"/>
</dbReference>
<dbReference type="PANTHER" id="PTHR14187">
    <property type="entry name" value="ALPHA KINASE/ELONGATION FACTOR 2 KINASE"/>
    <property type="match status" value="1"/>
</dbReference>
<reference evidence="1" key="2">
    <citation type="submission" date="2020-11" db="EMBL/GenBank/DDBJ databases">
        <authorList>
            <person name="McCartney M.A."/>
            <person name="Auch B."/>
            <person name="Kono T."/>
            <person name="Mallez S."/>
            <person name="Becker A."/>
            <person name="Gohl D.M."/>
            <person name="Silverstein K.A.T."/>
            <person name="Koren S."/>
            <person name="Bechman K.B."/>
            <person name="Herman A."/>
            <person name="Abrahante J.E."/>
            <person name="Garbe J."/>
        </authorList>
    </citation>
    <scope>NUCLEOTIDE SEQUENCE</scope>
    <source>
        <strain evidence="1">Duluth1</strain>
        <tissue evidence="1">Whole animal</tissue>
    </source>
</reference>
<keyword evidence="2" id="KW-1185">Reference proteome</keyword>
<evidence type="ECO:0000313" key="2">
    <source>
        <dbReference type="Proteomes" id="UP000828390"/>
    </source>
</evidence>
<organism evidence="1 2">
    <name type="scientific">Dreissena polymorpha</name>
    <name type="common">Zebra mussel</name>
    <name type="synonym">Mytilus polymorpha</name>
    <dbReference type="NCBI Taxonomy" id="45954"/>
    <lineage>
        <taxon>Eukaryota</taxon>
        <taxon>Metazoa</taxon>
        <taxon>Spiralia</taxon>
        <taxon>Lophotrochozoa</taxon>
        <taxon>Mollusca</taxon>
        <taxon>Bivalvia</taxon>
        <taxon>Autobranchia</taxon>
        <taxon>Heteroconchia</taxon>
        <taxon>Euheterodonta</taxon>
        <taxon>Imparidentia</taxon>
        <taxon>Neoheterodontei</taxon>
        <taxon>Myida</taxon>
        <taxon>Dreissenoidea</taxon>
        <taxon>Dreissenidae</taxon>
        <taxon>Dreissena</taxon>
    </lineage>
</organism>
<comment type="caution">
    <text evidence="1">The sequence shown here is derived from an EMBL/GenBank/DDBJ whole genome shotgun (WGS) entry which is preliminary data.</text>
</comment>
<reference evidence="1" key="1">
    <citation type="journal article" date="2019" name="bioRxiv">
        <title>The Genome of the Zebra Mussel, Dreissena polymorpha: A Resource for Invasive Species Research.</title>
        <authorList>
            <person name="McCartney M.A."/>
            <person name="Auch B."/>
            <person name="Kono T."/>
            <person name="Mallez S."/>
            <person name="Zhang Y."/>
            <person name="Obille A."/>
            <person name="Becker A."/>
            <person name="Abrahante J.E."/>
            <person name="Garbe J."/>
            <person name="Badalamenti J.P."/>
            <person name="Herman A."/>
            <person name="Mangelson H."/>
            <person name="Liachko I."/>
            <person name="Sullivan S."/>
            <person name="Sone E.D."/>
            <person name="Koren S."/>
            <person name="Silverstein K.A.T."/>
            <person name="Beckman K.B."/>
            <person name="Gohl D.M."/>
        </authorList>
    </citation>
    <scope>NUCLEOTIDE SEQUENCE</scope>
    <source>
        <strain evidence="1">Duluth1</strain>
        <tissue evidence="1">Whole animal</tissue>
    </source>
</reference>
<dbReference type="PANTHER" id="PTHR14187:SF5">
    <property type="entry name" value="HEAT SHOCK 70 KDA PROTEIN 12A"/>
    <property type="match status" value="1"/>
</dbReference>
<evidence type="ECO:0000313" key="1">
    <source>
        <dbReference type="EMBL" id="KAH3775201.1"/>
    </source>
</evidence>
<name>A0A9D4E8K5_DREPO</name>
<dbReference type="InterPro" id="IPR043129">
    <property type="entry name" value="ATPase_NBD"/>
</dbReference>
<gene>
    <name evidence="1" type="ORF">DPMN_176600</name>
</gene>